<evidence type="ECO:0008006" key="3">
    <source>
        <dbReference type="Google" id="ProtNLM"/>
    </source>
</evidence>
<dbReference type="OrthoDB" id="96080at2157"/>
<sequence length="221" mass="25020">MELSKFIDAVPENGTLTIIARGPDSNGDVFGIMLLKELLKRGEPIFVILYEPLLVFRSNLEREGISLEEALSERFMVFDVFGSFKGIERDLPYVYQLKGYLDDGVFVTKYREFIKSLAERFAGERLWIFTYLSSGACKLFKNPKKTYQLGWGAEIEVMGSIPDVRAILVYDSTDCPEIEGFLYTFSDVVIEVLREGLGRRAYITKGPESRVFDPFAGGEDG</sequence>
<keyword evidence="2" id="KW-1185">Reference proteome</keyword>
<accession>A0A2Z2MMY6</accession>
<protein>
    <recommendedName>
        <fullName evidence="3">KaiC-like domain-containing protein</fullName>
    </recommendedName>
</protein>
<dbReference type="EMBL" id="CP014862">
    <property type="protein sequence ID" value="ASJ03288.1"/>
    <property type="molecule type" value="Genomic_DNA"/>
</dbReference>
<dbReference type="KEGG" id="tprf:A3L09_08485"/>
<evidence type="ECO:0000313" key="1">
    <source>
        <dbReference type="EMBL" id="ASJ03288.1"/>
    </source>
</evidence>
<organism evidence="1 2">
    <name type="scientific">Thermococcus profundus</name>
    <dbReference type="NCBI Taxonomy" id="49899"/>
    <lineage>
        <taxon>Archaea</taxon>
        <taxon>Methanobacteriati</taxon>
        <taxon>Methanobacteriota</taxon>
        <taxon>Thermococci</taxon>
        <taxon>Thermococcales</taxon>
        <taxon>Thermococcaceae</taxon>
        <taxon>Thermococcus</taxon>
    </lineage>
</organism>
<dbReference type="Proteomes" id="UP000250179">
    <property type="component" value="Chromosome"/>
</dbReference>
<dbReference type="AlphaFoldDB" id="A0A2Z2MMY6"/>
<gene>
    <name evidence="1" type="ORF">A3L09_08485</name>
</gene>
<dbReference type="InterPro" id="IPR027417">
    <property type="entry name" value="P-loop_NTPase"/>
</dbReference>
<reference evidence="1 2" key="1">
    <citation type="submission" date="2016-03" db="EMBL/GenBank/DDBJ databases">
        <title>Complete genome sequence of Thermococcus profundus strain DT5432.</title>
        <authorList>
            <person name="Oger P.M."/>
        </authorList>
    </citation>
    <scope>NUCLEOTIDE SEQUENCE [LARGE SCALE GENOMIC DNA]</scope>
    <source>
        <strain evidence="1 2">DT 5432</strain>
    </source>
</reference>
<proteinExistence type="predicted"/>
<name>A0A2Z2MMY6_THEPR</name>
<evidence type="ECO:0000313" key="2">
    <source>
        <dbReference type="Proteomes" id="UP000250179"/>
    </source>
</evidence>
<dbReference type="Gene3D" id="3.40.50.300">
    <property type="entry name" value="P-loop containing nucleotide triphosphate hydrolases"/>
    <property type="match status" value="1"/>
</dbReference>